<accession>A0A8S5R4H7</accession>
<name>A0A8S5R4H7_9CAUD</name>
<sequence length="78" mass="9210">MTIQWLLLYIHFKLCNMFKRIKPISKTSLEGIVYQIRYLINEKNASDRTLIYRLSNILSDHGIPTEFIPAPPPDYIKD</sequence>
<reference evidence="1" key="1">
    <citation type="journal article" date="2021" name="Proc. Natl. Acad. Sci. U.S.A.">
        <title>A Catalog of Tens of Thousands of Viruses from Human Metagenomes Reveals Hidden Associations with Chronic Diseases.</title>
        <authorList>
            <person name="Tisza M.J."/>
            <person name="Buck C.B."/>
        </authorList>
    </citation>
    <scope>NUCLEOTIDE SEQUENCE</scope>
    <source>
        <strain evidence="1">CtyjS2</strain>
    </source>
</reference>
<organism evidence="1">
    <name type="scientific">Siphoviridae sp. ctyjS2</name>
    <dbReference type="NCBI Taxonomy" id="2827284"/>
    <lineage>
        <taxon>Viruses</taxon>
        <taxon>Duplodnaviria</taxon>
        <taxon>Heunggongvirae</taxon>
        <taxon>Uroviricota</taxon>
        <taxon>Caudoviricetes</taxon>
    </lineage>
</organism>
<dbReference type="EMBL" id="BK015806">
    <property type="protein sequence ID" value="DAE26026.1"/>
    <property type="molecule type" value="Genomic_DNA"/>
</dbReference>
<proteinExistence type="predicted"/>
<protein>
    <submittedName>
        <fullName evidence="1">Uncharacterized protein</fullName>
    </submittedName>
</protein>
<evidence type="ECO:0000313" key="1">
    <source>
        <dbReference type="EMBL" id="DAE26026.1"/>
    </source>
</evidence>